<gene>
    <name evidence="1" type="ORF">M404DRAFT_1004344</name>
</gene>
<accession>A0A0C3NWX3</accession>
<reference evidence="2" key="2">
    <citation type="submission" date="2015-01" db="EMBL/GenBank/DDBJ databases">
        <title>Evolutionary Origins and Diversification of the Mycorrhizal Mutualists.</title>
        <authorList>
            <consortium name="DOE Joint Genome Institute"/>
            <consortium name="Mycorrhizal Genomics Consortium"/>
            <person name="Kohler A."/>
            <person name="Kuo A."/>
            <person name="Nagy L.G."/>
            <person name="Floudas D."/>
            <person name="Copeland A."/>
            <person name="Barry K.W."/>
            <person name="Cichocki N."/>
            <person name="Veneault-Fourrey C."/>
            <person name="LaButti K."/>
            <person name="Lindquist E.A."/>
            <person name="Lipzen A."/>
            <person name="Lundell T."/>
            <person name="Morin E."/>
            <person name="Murat C."/>
            <person name="Riley R."/>
            <person name="Ohm R."/>
            <person name="Sun H."/>
            <person name="Tunlid A."/>
            <person name="Henrissat B."/>
            <person name="Grigoriev I.V."/>
            <person name="Hibbett D.S."/>
            <person name="Martin F."/>
        </authorList>
    </citation>
    <scope>NUCLEOTIDE SEQUENCE [LARGE SCALE GENOMIC DNA]</scope>
    <source>
        <strain evidence="2">Marx 270</strain>
    </source>
</reference>
<dbReference type="EMBL" id="KN832001">
    <property type="protein sequence ID" value="KIN99830.1"/>
    <property type="molecule type" value="Genomic_DNA"/>
</dbReference>
<proteinExistence type="predicted"/>
<evidence type="ECO:0000313" key="2">
    <source>
        <dbReference type="Proteomes" id="UP000054217"/>
    </source>
</evidence>
<dbReference type="AlphaFoldDB" id="A0A0C3NWX3"/>
<organism evidence="1 2">
    <name type="scientific">Pisolithus tinctorius Marx 270</name>
    <dbReference type="NCBI Taxonomy" id="870435"/>
    <lineage>
        <taxon>Eukaryota</taxon>
        <taxon>Fungi</taxon>
        <taxon>Dikarya</taxon>
        <taxon>Basidiomycota</taxon>
        <taxon>Agaricomycotina</taxon>
        <taxon>Agaricomycetes</taxon>
        <taxon>Agaricomycetidae</taxon>
        <taxon>Boletales</taxon>
        <taxon>Sclerodermatineae</taxon>
        <taxon>Pisolithaceae</taxon>
        <taxon>Pisolithus</taxon>
    </lineage>
</organism>
<protein>
    <recommendedName>
        <fullName evidence="3">DUF2235 domain-containing protein</fullName>
    </recommendedName>
</protein>
<evidence type="ECO:0000313" key="1">
    <source>
        <dbReference type="EMBL" id="KIN99830.1"/>
    </source>
</evidence>
<sequence length="61" mass="6627">MSPPSPKMLLVFCDGTGADGTLTGTEVHAPRQFATNVLRLSRAIQQTSAYVAASEMRFHFN</sequence>
<evidence type="ECO:0008006" key="3">
    <source>
        <dbReference type="Google" id="ProtNLM"/>
    </source>
</evidence>
<name>A0A0C3NWX3_PISTI</name>
<keyword evidence="2" id="KW-1185">Reference proteome</keyword>
<dbReference type="InParanoid" id="A0A0C3NWX3"/>
<dbReference type="Proteomes" id="UP000054217">
    <property type="component" value="Unassembled WGS sequence"/>
</dbReference>
<reference evidence="1 2" key="1">
    <citation type="submission" date="2014-04" db="EMBL/GenBank/DDBJ databases">
        <authorList>
            <consortium name="DOE Joint Genome Institute"/>
            <person name="Kuo A."/>
            <person name="Kohler A."/>
            <person name="Costa M.D."/>
            <person name="Nagy L.G."/>
            <person name="Floudas D."/>
            <person name="Copeland A."/>
            <person name="Barry K.W."/>
            <person name="Cichocki N."/>
            <person name="Veneault-Fourrey C."/>
            <person name="LaButti K."/>
            <person name="Lindquist E.A."/>
            <person name="Lipzen A."/>
            <person name="Lundell T."/>
            <person name="Morin E."/>
            <person name="Murat C."/>
            <person name="Sun H."/>
            <person name="Tunlid A."/>
            <person name="Henrissat B."/>
            <person name="Grigoriev I.V."/>
            <person name="Hibbett D.S."/>
            <person name="Martin F."/>
            <person name="Nordberg H.P."/>
            <person name="Cantor M.N."/>
            <person name="Hua S.X."/>
        </authorList>
    </citation>
    <scope>NUCLEOTIDE SEQUENCE [LARGE SCALE GENOMIC DNA]</scope>
    <source>
        <strain evidence="1 2">Marx 270</strain>
    </source>
</reference>
<dbReference type="HOGENOM" id="CLU_2923657_0_0_1"/>